<dbReference type="Pfam" id="PF10035">
    <property type="entry name" value="DUF2179"/>
    <property type="match status" value="1"/>
</dbReference>
<dbReference type="CDD" id="cd16379">
    <property type="entry name" value="YitT_C_like"/>
    <property type="match status" value="1"/>
</dbReference>
<keyword evidence="3 6" id="KW-0812">Transmembrane</keyword>
<keyword evidence="9" id="KW-1185">Reference proteome</keyword>
<evidence type="ECO:0000256" key="4">
    <source>
        <dbReference type="ARBA" id="ARBA00022989"/>
    </source>
</evidence>
<comment type="caution">
    <text evidence="8">The sequence shown here is derived from an EMBL/GenBank/DDBJ whole genome shotgun (WGS) entry which is preliminary data.</text>
</comment>
<dbReference type="InterPro" id="IPR051461">
    <property type="entry name" value="UPF0750_membrane"/>
</dbReference>
<organism evidence="8 9">
    <name type="scientific">Treponema maltophilum ATCC 51939</name>
    <dbReference type="NCBI Taxonomy" id="1125699"/>
    <lineage>
        <taxon>Bacteria</taxon>
        <taxon>Pseudomonadati</taxon>
        <taxon>Spirochaetota</taxon>
        <taxon>Spirochaetia</taxon>
        <taxon>Spirochaetales</taxon>
        <taxon>Treponemataceae</taxon>
        <taxon>Treponema</taxon>
    </lineage>
</organism>
<keyword evidence="5 6" id="KW-0472">Membrane</keyword>
<accession>S3KHX0</accession>
<evidence type="ECO:0000256" key="5">
    <source>
        <dbReference type="ARBA" id="ARBA00023136"/>
    </source>
</evidence>
<dbReference type="eggNOG" id="COG1284">
    <property type="taxonomic scope" value="Bacteria"/>
</dbReference>
<reference evidence="8 9" key="1">
    <citation type="submission" date="2013-04" db="EMBL/GenBank/DDBJ databases">
        <title>The Genome Sequence of Treponema maltophilum ATCC 51939.</title>
        <authorList>
            <consortium name="The Broad Institute Genomics Platform"/>
            <person name="Earl A."/>
            <person name="Ward D."/>
            <person name="Feldgarden M."/>
            <person name="Gevers D."/>
            <person name="Leonetti C."/>
            <person name="Blanton J.M."/>
            <person name="Dewhirst F.E."/>
            <person name="Izard J."/>
            <person name="Walker B."/>
            <person name="Young S."/>
            <person name="Zeng Q."/>
            <person name="Gargeya S."/>
            <person name="Fitzgerald M."/>
            <person name="Haas B."/>
            <person name="Abouelleil A."/>
            <person name="Allen A.W."/>
            <person name="Alvarado L."/>
            <person name="Arachchi H.M."/>
            <person name="Berlin A.M."/>
            <person name="Chapman S.B."/>
            <person name="Gainer-Dewar J."/>
            <person name="Goldberg J."/>
            <person name="Griggs A."/>
            <person name="Gujja S."/>
            <person name="Hansen M."/>
            <person name="Howarth C."/>
            <person name="Imamovic A."/>
            <person name="Ireland A."/>
            <person name="Larimer J."/>
            <person name="McCowan C."/>
            <person name="Murphy C."/>
            <person name="Pearson M."/>
            <person name="Poon T.W."/>
            <person name="Priest M."/>
            <person name="Roberts A."/>
            <person name="Saif S."/>
            <person name="Shea T."/>
            <person name="Sisk P."/>
            <person name="Sykes S."/>
            <person name="Wortman J."/>
            <person name="Nusbaum C."/>
            <person name="Birren B."/>
        </authorList>
    </citation>
    <scope>NUCLEOTIDE SEQUENCE [LARGE SCALE GENOMIC DNA]</scope>
    <source>
        <strain evidence="8 9">ATCC 51939</strain>
    </source>
</reference>
<dbReference type="EMBL" id="ATFF01000006">
    <property type="protein sequence ID" value="EPF31847.1"/>
    <property type="molecule type" value="Genomic_DNA"/>
</dbReference>
<feature type="domain" description="DUF2179" evidence="7">
    <location>
        <begin position="228"/>
        <end position="282"/>
    </location>
</feature>
<dbReference type="PATRIC" id="fig|1125699.3.peg.2222"/>
<evidence type="ECO:0000313" key="9">
    <source>
        <dbReference type="Proteomes" id="UP000014541"/>
    </source>
</evidence>
<comment type="subcellular location">
    <subcellularLocation>
        <location evidence="1">Cell membrane</location>
        <topology evidence="1">Multi-pass membrane protein</topology>
    </subcellularLocation>
</comment>
<dbReference type="HOGENOM" id="CLU_063199_1_0_12"/>
<evidence type="ECO:0000259" key="7">
    <source>
        <dbReference type="Pfam" id="PF10035"/>
    </source>
</evidence>
<dbReference type="InterPro" id="IPR015867">
    <property type="entry name" value="N-reg_PII/ATP_PRibTrfase_C"/>
</dbReference>
<dbReference type="InterPro" id="IPR003740">
    <property type="entry name" value="YitT"/>
</dbReference>
<evidence type="ECO:0000256" key="1">
    <source>
        <dbReference type="ARBA" id="ARBA00004651"/>
    </source>
</evidence>
<dbReference type="Proteomes" id="UP000014541">
    <property type="component" value="Unassembled WGS sequence"/>
</dbReference>
<dbReference type="STRING" id="1125699.HMPREF9194_02202"/>
<evidence type="ECO:0000256" key="6">
    <source>
        <dbReference type="SAM" id="Phobius"/>
    </source>
</evidence>
<dbReference type="PANTHER" id="PTHR33545">
    <property type="entry name" value="UPF0750 MEMBRANE PROTEIN YITT-RELATED"/>
    <property type="match status" value="1"/>
</dbReference>
<feature type="transmembrane region" description="Helical" evidence="6">
    <location>
        <begin position="16"/>
        <end position="34"/>
    </location>
</feature>
<sequence>MDKANAQKIGGKIKRLFLIIFASVLFSANIKIFVRAGSLLPGGFTGLTLLIQQIFFRFAHTTVPFSVINFILNSIPAMISFRFIGKNYTLYSVLMIILSGLLTDMLPLHPFTDDILLAAVFGGFFNALAISLCLFAGATSGGTDFIAIFISEKYGRDAWNYILVANMCILAVDGFMFGWDRALYSILFQFTSTQLLNYLYRRYQKMTLFVITTKTEEVFEVIKVDTHHGATVFHGYGCYNHTDRDLLYSVVSGDEVRRVIPKIKKADPGAFINVVRSKEISGRFYLRPND</sequence>
<dbReference type="OrthoDB" id="9779786at2"/>
<evidence type="ECO:0000313" key="8">
    <source>
        <dbReference type="EMBL" id="EPF31847.1"/>
    </source>
</evidence>
<feature type="transmembrane region" description="Helical" evidence="6">
    <location>
        <begin position="54"/>
        <end position="76"/>
    </location>
</feature>
<protein>
    <recommendedName>
        <fullName evidence="7">DUF2179 domain-containing protein</fullName>
    </recommendedName>
</protein>
<feature type="transmembrane region" description="Helical" evidence="6">
    <location>
        <begin position="115"/>
        <end position="137"/>
    </location>
</feature>
<feature type="transmembrane region" description="Helical" evidence="6">
    <location>
        <begin position="88"/>
        <end position="109"/>
    </location>
</feature>
<dbReference type="InterPro" id="IPR019264">
    <property type="entry name" value="DUF2179"/>
</dbReference>
<dbReference type="AlphaFoldDB" id="S3KHX0"/>
<dbReference type="PANTHER" id="PTHR33545:SF5">
    <property type="entry name" value="UPF0750 MEMBRANE PROTEIN YITT"/>
    <property type="match status" value="1"/>
</dbReference>
<proteinExistence type="predicted"/>
<evidence type="ECO:0000256" key="2">
    <source>
        <dbReference type="ARBA" id="ARBA00022475"/>
    </source>
</evidence>
<feature type="transmembrane region" description="Helical" evidence="6">
    <location>
        <begin position="158"/>
        <end position="176"/>
    </location>
</feature>
<feature type="transmembrane region" description="Helical" evidence="6">
    <location>
        <begin position="182"/>
        <end position="200"/>
    </location>
</feature>
<dbReference type="Gene3D" id="3.30.70.120">
    <property type="match status" value="1"/>
</dbReference>
<dbReference type="Pfam" id="PF02588">
    <property type="entry name" value="YitT_membrane"/>
    <property type="match status" value="1"/>
</dbReference>
<dbReference type="PIRSF" id="PIRSF006483">
    <property type="entry name" value="Membrane_protein_YitT"/>
    <property type="match status" value="1"/>
</dbReference>
<evidence type="ECO:0000256" key="3">
    <source>
        <dbReference type="ARBA" id="ARBA00022692"/>
    </source>
</evidence>
<keyword evidence="4 6" id="KW-1133">Transmembrane helix</keyword>
<keyword evidence="2" id="KW-1003">Cell membrane</keyword>
<dbReference type="GO" id="GO:0005886">
    <property type="term" value="C:plasma membrane"/>
    <property type="evidence" value="ECO:0007669"/>
    <property type="project" value="UniProtKB-SubCell"/>
</dbReference>
<name>S3KHX0_TREMA</name>
<gene>
    <name evidence="8" type="ORF">HMPREF9194_02202</name>
</gene>